<evidence type="ECO:0000256" key="2">
    <source>
        <dbReference type="ARBA" id="ARBA00022448"/>
    </source>
</evidence>
<dbReference type="PANTHER" id="PTHR35011">
    <property type="entry name" value="2,3-DIKETO-L-GULONATE TRAP TRANSPORTER SMALL PERMEASE PROTEIN YIAM"/>
    <property type="match status" value="1"/>
</dbReference>
<comment type="subcellular location">
    <subcellularLocation>
        <location evidence="1 9">Cell inner membrane</location>
        <topology evidence="1 9">Multi-pass membrane protein</topology>
    </subcellularLocation>
</comment>
<evidence type="ECO:0000256" key="1">
    <source>
        <dbReference type="ARBA" id="ARBA00004429"/>
    </source>
</evidence>
<keyword evidence="7 9" id="KW-0472">Membrane</keyword>
<comment type="caution">
    <text evidence="11">The sequence shown here is derived from an EMBL/GenBank/DDBJ whole genome shotgun (WGS) entry which is preliminary data.</text>
</comment>
<dbReference type="GO" id="GO:0005886">
    <property type="term" value="C:plasma membrane"/>
    <property type="evidence" value="ECO:0007669"/>
    <property type="project" value="UniProtKB-SubCell"/>
</dbReference>
<name>A0A7U7ESY0_9GAMM</name>
<feature type="transmembrane region" description="Helical" evidence="9">
    <location>
        <begin position="158"/>
        <end position="176"/>
    </location>
</feature>
<dbReference type="Pfam" id="PF04290">
    <property type="entry name" value="DctQ"/>
    <property type="match status" value="1"/>
</dbReference>
<keyword evidence="3" id="KW-1003">Cell membrane</keyword>
<dbReference type="PANTHER" id="PTHR35011:SF2">
    <property type="entry name" value="2,3-DIKETO-L-GULONATE TRAP TRANSPORTER SMALL PERMEASE PROTEIN YIAM"/>
    <property type="match status" value="1"/>
</dbReference>
<dbReference type="InterPro" id="IPR055348">
    <property type="entry name" value="DctQ"/>
</dbReference>
<comment type="caution">
    <text evidence="9">Lacks conserved residue(s) required for the propagation of feature annotation.</text>
</comment>
<keyword evidence="6 9" id="KW-1133">Transmembrane helix</keyword>
<dbReference type="AlphaFoldDB" id="A0A7U7ESY0"/>
<keyword evidence="12" id="KW-1185">Reference proteome</keyword>
<evidence type="ECO:0000256" key="9">
    <source>
        <dbReference type="RuleBase" id="RU369079"/>
    </source>
</evidence>
<dbReference type="InterPro" id="IPR007387">
    <property type="entry name" value="TRAP_DctQ"/>
</dbReference>
<feature type="transmembrane region" description="Helical" evidence="9">
    <location>
        <begin position="113"/>
        <end position="131"/>
    </location>
</feature>
<dbReference type="Proteomes" id="UP000583387">
    <property type="component" value="Unassembled WGS sequence"/>
</dbReference>
<dbReference type="EMBL" id="CAJFCI010000092">
    <property type="protein sequence ID" value="CAD5110505.1"/>
    <property type="molecule type" value="Genomic_DNA"/>
</dbReference>
<comment type="subunit">
    <text evidence="9">The complex comprises the extracytoplasmic solute receptor protein and the two transmembrane proteins.</text>
</comment>
<gene>
    <name evidence="11" type="primary">dctQ</name>
    <name evidence="11" type="ORF">PSEWESI4_04828</name>
</gene>
<evidence type="ECO:0000313" key="11">
    <source>
        <dbReference type="EMBL" id="CAD5110505.1"/>
    </source>
</evidence>
<accession>A0A7U7ESY0</accession>
<comment type="function">
    <text evidence="9">Part of the tripartite ATP-independent periplasmic (TRAP) transport system.</text>
</comment>
<evidence type="ECO:0000313" key="12">
    <source>
        <dbReference type="Proteomes" id="UP000583387"/>
    </source>
</evidence>
<evidence type="ECO:0000256" key="6">
    <source>
        <dbReference type="ARBA" id="ARBA00022989"/>
    </source>
</evidence>
<keyword evidence="4 9" id="KW-0997">Cell inner membrane</keyword>
<keyword evidence="2 9" id="KW-0813">Transport</keyword>
<dbReference type="RefSeq" id="WP_187673815.1">
    <property type="nucleotide sequence ID" value="NZ_CAJFCI010000092.1"/>
</dbReference>
<feature type="transmembrane region" description="Helical" evidence="9">
    <location>
        <begin position="79"/>
        <end position="101"/>
    </location>
</feature>
<reference evidence="11 12" key="1">
    <citation type="submission" date="2020-08" db="EMBL/GenBank/DDBJ databases">
        <authorList>
            <person name="Criscuolo A."/>
        </authorList>
    </citation>
    <scope>NUCLEOTIDE SEQUENCE [LARGE SCALE GENOMIC DNA]</scope>
    <source>
        <strain evidence="11">CIP111764</strain>
    </source>
</reference>
<evidence type="ECO:0000256" key="7">
    <source>
        <dbReference type="ARBA" id="ARBA00023136"/>
    </source>
</evidence>
<evidence type="ECO:0000256" key="8">
    <source>
        <dbReference type="ARBA" id="ARBA00038436"/>
    </source>
</evidence>
<evidence type="ECO:0000259" key="10">
    <source>
        <dbReference type="Pfam" id="PF04290"/>
    </source>
</evidence>
<evidence type="ECO:0000256" key="4">
    <source>
        <dbReference type="ARBA" id="ARBA00022519"/>
    </source>
</evidence>
<comment type="similarity">
    <text evidence="8 9">Belongs to the TRAP transporter small permease family.</text>
</comment>
<feature type="domain" description="Tripartite ATP-independent periplasmic transporters DctQ component" evidence="10">
    <location>
        <begin position="63"/>
        <end position="183"/>
    </location>
</feature>
<feature type="transmembrane region" description="Helical" evidence="9">
    <location>
        <begin position="53"/>
        <end position="73"/>
    </location>
</feature>
<dbReference type="GO" id="GO:0022857">
    <property type="term" value="F:transmembrane transporter activity"/>
    <property type="evidence" value="ECO:0007669"/>
    <property type="project" value="UniProtKB-UniRule"/>
</dbReference>
<proteinExistence type="inferred from homology"/>
<evidence type="ECO:0000256" key="3">
    <source>
        <dbReference type="ARBA" id="ARBA00022475"/>
    </source>
</evidence>
<evidence type="ECO:0000256" key="5">
    <source>
        <dbReference type="ARBA" id="ARBA00022692"/>
    </source>
</evidence>
<keyword evidence="5 9" id="KW-0812">Transmembrane</keyword>
<sequence>MHAVTRVWNRLEEVLVAFLLAGMTLITFAYVMFNNLYSVFYSLADQFPAAEGFFLAIGDGILFLSQEMTWSIALTKAMFGWLIFIGLAWGVRIGAHIGVDLLVRMFAPSIQKIIALVAVGICLAYCALMAYSSEEWVATLLRAGIGAEDLDRFGVMQWHIAVIVPVGFILMFLRFVEIFLRILAGRQFGLGMHSEADEALKLAETGTTEEKR</sequence>
<organism evidence="11 12">
    <name type="scientific">Zestomonas carbonaria</name>
    <dbReference type="NCBI Taxonomy" id="2762745"/>
    <lineage>
        <taxon>Bacteria</taxon>
        <taxon>Pseudomonadati</taxon>
        <taxon>Pseudomonadota</taxon>
        <taxon>Gammaproteobacteria</taxon>
        <taxon>Pseudomonadales</taxon>
        <taxon>Pseudomonadaceae</taxon>
        <taxon>Zestomonas</taxon>
    </lineage>
</organism>
<dbReference type="GO" id="GO:0015740">
    <property type="term" value="P:C4-dicarboxylate transport"/>
    <property type="evidence" value="ECO:0007669"/>
    <property type="project" value="TreeGrafter"/>
</dbReference>
<feature type="transmembrane region" description="Helical" evidence="9">
    <location>
        <begin position="14"/>
        <end position="33"/>
    </location>
</feature>
<protein>
    <recommendedName>
        <fullName evidence="9">TRAP transporter small permease protein</fullName>
    </recommendedName>
</protein>